<proteinExistence type="predicted"/>
<protein>
    <submittedName>
        <fullName evidence="1">Uncharacterized protein</fullName>
    </submittedName>
</protein>
<keyword evidence="2" id="KW-1185">Reference proteome</keyword>
<dbReference type="AlphaFoldDB" id="A0AA89AUB4"/>
<dbReference type="PANTHER" id="PTHR31170">
    <property type="entry name" value="BNAC04G53230D PROTEIN"/>
    <property type="match status" value="1"/>
</dbReference>
<accession>A0AA89AUB4</accession>
<reference evidence="1" key="1">
    <citation type="submission" date="2022-12" db="EMBL/GenBank/DDBJ databases">
        <title>Draft genome assemblies for two species of Escallonia (Escalloniales).</title>
        <authorList>
            <person name="Chanderbali A."/>
            <person name="Dervinis C."/>
            <person name="Anghel I."/>
            <person name="Soltis D."/>
            <person name="Soltis P."/>
            <person name="Zapata F."/>
        </authorList>
    </citation>
    <scope>NUCLEOTIDE SEQUENCE</scope>
    <source>
        <strain evidence="1">UCBG64.0493</strain>
        <tissue evidence="1">Leaf</tissue>
    </source>
</reference>
<sequence>MVPVMARHQASNREIEAATQDLLHNSIKRIIDDFSGRKAHSFFEPSIYRVPQKLRQLKESAYTPRIVSVGPYHKHDEKLKEMEYYKKSYMHSLLSRVRPKHNQPADAAIKDITDKILEKAAHARSCYAC</sequence>
<gene>
    <name evidence="1" type="ORF">RJ639_005377</name>
</gene>
<dbReference type="EMBL" id="JAVXUP010001140">
    <property type="protein sequence ID" value="KAK3015495.1"/>
    <property type="molecule type" value="Genomic_DNA"/>
</dbReference>
<dbReference type="InterPro" id="IPR004158">
    <property type="entry name" value="DUF247_pln"/>
</dbReference>
<evidence type="ECO:0000313" key="1">
    <source>
        <dbReference type="EMBL" id="KAK3015495.1"/>
    </source>
</evidence>
<comment type="caution">
    <text evidence="1">The sequence shown here is derived from an EMBL/GenBank/DDBJ whole genome shotgun (WGS) entry which is preliminary data.</text>
</comment>
<evidence type="ECO:0000313" key="2">
    <source>
        <dbReference type="Proteomes" id="UP001188597"/>
    </source>
</evidence>
<dbReference type="Pfam" id="PF03140">
    <property type="entry name" value="DUF247"/>
    <property type="match status" value="1"/>
</dbReference>
<dbReference type="Proteomes" id="UP001188597">
    <property type="component" value="Unassembled WGS sequence"/>
</dbReference>
<dbReference type="PANTHER" id="PTHR31170:SF25">
    <property type="entry name" value="BNAA09G04570D PROTEIN"/>
    <property type="match status" value="1"/>
</dbReference>
<name>A0AA89AUB4_9ASTE</name>
<organism evidence="1 2">
    <name type="scientific">Escallonia herrerae</name>
    <dbReference type="NCBI Taxonomy" id="1293975"/>
    <lineage>
        <taxon>Eukaryota</taxon>
        <taxon>Viridiplantae</taxon>
        <taxon>Streptophyta</taxon>
        <taxon>Embryophyta</taxon>
        <taxon>Tracheophyta</taxon>
        <taxon>Spermatophyta</taxon>
        <taxon>Magnoliopsida</taxon>
        <taxon>eudicotyledons</taxon>
        <taxon>Gunneridae</taxon>
        <taxon>Pentapetalae</taxon>
        <taxon>asterids</taxon>
        <taxon>campanulids</taxon>
        <taxon>Escalloniales</taxon>
        <taxon>Escalloniaceae</taxon>
        <taxon>Escallonia</taxon>
    </lineage>
</organism>